<gene>
    <name evidence="2" type="ORF">V6N11_051958</name>
</gene>
<keyword evidence="3" id="KW-1185">Reference proteome</keyword>
<feature type="transmembrane region" description="Helical" evidence="1">
    <location>
        <begin position="21"/>
        <end position="39"/>
    </location>
</feature>
<dbReference type="EMBL" id="JBBPBN010000001">
    <property type="protein sequence ID" value="KAK9046056.1"/>
    <property type="molecule type" value="Genomic_DNA"/>
</dbReference>
<keyword evidence="1" id="KW-1133">Transmembrane helix</keyword>
<dbReference type="Proteomes" id="UP001396334">
    <property type="component" value="Unassembled WGS sequence"/>
</dbReference>
<evidence type="ECO:0000313" key="2">
    <source>
        <dbReference type="EMBL" id="KAK9046056.1"/>
    </source>
</evidence>
<evidence type="ECO:0000313" key="3">
    <source>
        <dbReference type="Proteomes" id="UP001396334"/>
    </source>
</evidence>
<comment type="caution">
    <text evidence="2">The sequence shown here is derived from an EMBL/GenBank/DDBJ whole genome shotgun (WGS) entry which is preliminary data.</text>
</comment>
<accession>A0ABR2U912</accession>
<organism evidence="2 3">
    <name type="scientific">Hibiscus sabdariffa</name>
    <name type="common">roselle</name>
    <dbReference type="NCBI Taxonomy" id="183260"/>
    <lineage>
        <taxon>Eukaryota</taxon>
        <taxon>Viridiplantae</taxon>
        <taxon>Streptophyta</taxon>
        <taxon>Embryophyta</taxon>
        <taxon>Tracheophyta</taxon>
        <taxon>Spermatophyta</taxon>
        <taxon>Magnoliopsida</taxon>
        <taxon>eudicotyledons</taxon>
        <taxon>Gunneridae</taxon>
        <taxon>Pentapetalae</taxon>
        <taxon>rosids</taxon>
        <taxon>malvids</taxon>
        <taxon>Malvales</taxon>
        <taxon>Malvaceae</taxon>
        <taxon>Malvoideae</taxon>
        <taxon>Hibiscus</taxon>
    </lineage>
</organism>
<sequence length="152" mass="16962">MLLKIALIHKNRYTWPRCQSLLSKIALLLFLYFGLRRLSGPSTLTPLLASWASYGTYGIAGTCLSIRINCNQHRSLFLTLSSSIMISLLPRPPRLKIQVTAKDAWSYPPPTSIKVNVDGAFDISHGATIYVLARDDRVRVLEGMAQHITGSY</sequence>
<feature type="transmembrane region" description="Helical" evidence="1">
    <location>
        <begin position="51"/>
        <end position="70"/>
    </location>
</feature>
<keyword evidence="1" id="KW-0812">Transmembrane</keyword>
<reference evidence="2 3" key="1">
    <citation type="journal article" date="2024" name="G3 (Bethesda)">
        <title>Genome assembly of Hibiscus sabdariffa L. provides insights into metabolisms of medicinal natural products.</title>
        <authorList>
            <person name="Kim T."/>
        </authorList>
    </citation>
    <scope>NUCLEOTIDE SEQUENCE [LARGE SCALE GENOMIC DNA]</scope>
    <source>
        <strain evidence="2">TK-2024</strain>
        <tissue evidence="2">Old leaves</tissue>
    </source>
</reference>
<protein>
    <submittedName>
        <fullName evidence="2">Uncharacterized protein</fullName>
    </submittedName>
</protein>
<keyword evidence="1" id="KW-0472">Membrane</keyword>
<evidence type="ECO:0000256" key="1">
    <source>
        <dbReference type="SAM" id="Phobius"/>
    </source>
</evidence>
<proteinExistence type="predicted"/>
<name>A0ABR2U912_9ROSI</name>